<proteinExistence type="inferred from homology"/>
<evidence type="ECO:0000313" key="11">
    <source>
        <dbReference type="EMBL" id="PVH17182.1"/>
    </source>
</evidence>
<dbReference type="InterPro" id="IPR049563">
    <property type="entry name" value="TXTP-like"/>
</dbReference>
<keyword evidence="4 9" id="KW-0812">Transmembrane</keyword>
<dbReference type="RefSeq" id="XP_025338122.1">
    <property type="nucleotide sequence ID" value="XM_025478649.1"/>
</dbReference>
<reference evidence="11 12" key="1">
    <citation type="submission" date="2017-12" db="EMBL/GenBank/DDBJ databases">
        <title>Genome Sequence of the Amphotericin B-resistant Candida duobushaemulonii strain, B09383.</title>
        <authorList>
            <person name="Chow N.A."/>
            <person name="Gade L."/>
            <person name="Batra D."/>
            <person name="Rowe L.A."/>
            <person name="Loparev V.N."/>
            <person name="Litvintseva A.P."/>
        </authorList>
    </citation>
    <scope>NUCLEOTIDE SEQUENCE [LARGE SCALE GENOMIC DNA]</scope>
    <source>
        <strain evidence="11 12">B09383</strain>
    </source>
</reference>
<dbReference type="GO" id="GO:0071913">
    <property type="term" value="F:citrate secondary active transmembrane transporter activity"/>
    <property type="evidence" value="ECO:0007669"/>
    <property type="project" value="TreeGrafter"/>
</dbReference>
<keyword evidence="6" id="KW-1133">Transmembrane helix</keyword>
<evidence type="ECO:0000256" key="7">
    <source>
        <dbReference type="ARBA" id="ARBA00023128"/>
    </source>
</evidence>
<dbReference type="GeneID" id="37000065"/>
<evidence type="ECO:0000256" key="6">
    <source>
        <dbReference type="ARBA" id="ARBA00022989"/>
    </source>
</evidence>
<comment type="similarity">
    <text evidence="2 10">Belongs to the mitochondrial carrier (TC 2.A.29) family.</text>
</comment>
<evidence type="ECO:0000256" key="4">
    <source>
        <dbReference type="ARBA" id="ARBA00022692"/>
    </source>
</evidence>
<dbReference type="PROSITE" id="PS50920">
    <property type="entry name" value="SOLCAR"/>
    <property type="match status" value="3"/>
</dbReference>
<evidence type="ECO:0000256" key="2">
    <source>
        <dbReference type="ARBA" id="ARBA00006375"/>
    </source>
</evidence>
<evidence type="ECO:0000256" key="8">
    <source>
        <dbReference type="ARBA" id="ARBA00023136"/>
    </source>
</evidence>
<dbReference type="GO" id="GO:0006843">
    <property type="term" value="P:mitochondrial citrate transmembrane transport"/>
    <property type="evidence" value="ECO:0007669"/>
    <property type="project" value="TreeGrafter"/>
</dbReference>
<feature type="repeat" description="Solcar" evidence="9">
    <location>
        <begin position="8"/>
        <end position="90"/>
    </location>
</feature>
<dbReference type="VEuPathDB" id="FungiDB:CXQ87_000063"/>
<dbReference type="AlphaFoldDB" id="A0A2V1AHK3"/>
<keyword evidence="5" id="KW-0677">Repeat</keyword>
<keyword evidence="7" id="KW-0496">Mitochondrion</keyword>
<keyword evidence="8 9" id="KW-0472">Membrane</keyword>
<evidence type="ECO:0000256" key="1">
    <source>
        <dbReference type="ARBA" id="ARBA00004225"/>
    </source>
</evidence>
<evidence type="ECO:0000256" key="10">
    <source>
        <dbReference type="RuleBase" id="RU000488"/>
    </source>
</evidence>
<dbReference type="PANTHER" id="PTHR45788">
    <property type="entry name" value="SUCCINATE/FUMARATE MITOCHONDRIAL TRANSPORTER-RELATED"/>
    <property type="match status" value="1"/>
</dbReference>
<dbReference type="SUPFAM" id="SSF103506">
    <property type="entry name" value="Mitochondrial carrier"/>
    <property type="match status" value="1"/>
</dbReference>
<comment type="subcellular location">
    <subcellularLocation>
        <location evidence="1">Mitochondrion membrane</location>
        <topology evidence="1">Multi-pass membrane protein</topology>
    </subcellularLocation>
</comment>
<feature type="repeat" description="Solcar" evidence="9">
    <location>
        <begin position="182"/>
        <end position="264"/>
    </location>
</feature>
<dbReference type="EMBL" id="PKFP01000008">
    <property type="protein sequence ID" value="PVH17182.1"/>
    <property type="molecule type" value="Genomic_DNA"/>
</dbReference>
<dbReference type="GO" id="GO:0031966">
    <property type="term" value="C:mitochondrial membrane"/>
    <property type="evidence" value="ECO:0007669"/>
    <property type="project" value="UniProtKB-SubCell"/>
</dbReference>
<keyword evidence="3 10" id="KW-0813">Transport</keyword>
<dbReference type="Pfam" id="PF00153">
    <property type="entry name" value="Mito_carr"/>
    <property type="match status" value="3"/>
</dbReference>
<keyword evidence="12" id="KW-1185">Reference proteome</keyword>
<evidence type="ECO:0000256" key="5">
    <source>
        <dbReference type="ARBA" id="ARBA00022737"/>
    </source>
</evidence>
<organism evidence="11 12">
    <name type="scientific">Candidozyma duobushaemuli</name>
    <dbReference type="NCBI Taxonomy" id="1231522"/>
    <lineage>
        <taxon>Eukaryota</taxon>
        <taxon>Fungi</taxon>
        <taxon>Dikarya</taxon>
        <taxon>Ascomycota</taxon>
        <taxon>Saccharomycotina</taxon>
        <taxon>Pichiomycetes</taxon>
        <taxon>Metschnikowiaceae</taxon>
        <taxon>Candidozyma</taxon>
    </lineage>
</organism>
<name>A0A2V1AHK3_9ASCO</name>
<dbReference type="InterPro" id="IPR018108">
    <property type="entry name" value="MCP_transmembrane"/>
</dbReference>
<dbReference type="Proteomes" id="UP000244406">
    <property type="component" value="Unassembled WGS sequence"/>
</dbReference>
<accession>A0A2V1AHK3</accession>
<evidence type="ECO:0000256" key="3">
    <source>
        <dbReference type="ARBA" id="ARBA00022448"/>
    </source>
</evidence>
<evidence type="ECO:0008006" key="13">
    <source>
        <dbReference type="Google" id="ProtNLM"/>
    </source>
</evidence>
<dbReference type="Gene3D" id="1.50.40.10">
    <property type="entry name" value="Mitochondrial carrier domain"/>
    <property type="match status" value="1"/>
</dbReference>
<dbReference type="PANTHER" id="PTHR45788:SF5">
    <property type="entry name" value="AFR253WP"/>
    <property type="match status" value="1"/>
</dbReference>
<comment type="caution">
    <text evidence="11">The sequence shown here is derived from an EMBL/GenBank/DDBJ whole genome shotgun (WGS) entry which is preliminary data.</text>
</comment>
<dbReference type="InterPro" id="IPR023395">
    <property type="entry name" value="MCP_dom_sf"/>
</dbReference>
<sequence>MEAPSHGDSLLTALVAGCSSAAFAAFATFPLDFIKTMHQLDNTSQLNKFNAPGFQPSSIVQIMKGSSALVTGNVLKNFTRLLSYNWASNFMAMDTRNDTKKTSAPRVVIAGAMSATMETVLIIPTERVKITMIQNQILANEKALFPDQSIDITGIDKHHKSVQSIFSRQYVSPHAYYTSGLVSQLKSGKSGQKFSSTHHLKPSATDALKMEFNKTPALTLLGTIRQMYALQGVRGFFTGSFITFARQMGSSAAWFSTYNATRQLVDPHNKPDEQNWFRFQHSAWQSIGLHCISAAAVIALTQPLDVVKTNIQSKNGSMLFKDSLSTAYKLVLKKGFKCLFSGAVPRGIKIGINGSITAFFYGWIDNGINTLATKTVFTD</sequence>
<protein>
    <recommendedName>
        <fullName evidence="13">Mitochondrial carrier protein</fullName>
    </recommendedName>
</protein>
<evidence type="ECO:0000256" key="9">
    <source>
        <dbReference type="PROSITE-ProRule" id="PRU00282"/>
    </source>
</evidence>
<evidence type="ECO:0000313" key="12">
    <source>
        <dbReference type="Proteomes" id="UP000244406"/>
    </source>
</evidence>
<feature type="repeat" description="Solcar" evidence="9">
    <location>
        <begin position="285"/>
        <end position="367"/>
    </location>
</feature>
<gene>
    <name evidence="11" type="ORF">CXQ87_000063</name>
</gene>